<reference evidence="2 3" key="1">
    <citation type="submission" date="2018-09" db="EMBL/GenBank/DDBJ databases">
        <title>Whole genome based analysis of evolution and adaptive divergence in Indian and Brazilian strains of Azospirillum brasilense.</title>
        <authorList>
            <person name="Singh C."/>
            <person name="Tripathi A.K."/>
        </authorList>
    </citation>
    <scope>NUCLEOTIDE SEQUENCE [LARGE SCALE GENOMIC DNA]</scope>
    <source>
        <strain evidence="2 3">MTCC4035</strain>
        <plasmid evidence="2 3">p4</plasmid>
    </source>
</reference>
<dbReference type="PANTHER" id="PTHR12558">
    <property type="entry name" value="CELL DIVISION CYCLE 16,23,27"/>
    <property type="match status" value="1"/>
</dbReference>
<dbReference type="Pfam" id="PF13432">
    <property type="entry name" value="TPR_16"/>
    <property type="match status" value="1"/>
</dbReference>
<dbReference type="RefSeq" id="WP_137118645.1">
    <property type="nucleotide sequence ID" value="NZ_CP032325.1"/>
</dbReference>
<sequence>MDEVRAELAAILSSTAFESSQRRRDFLRFIVDETLAGHADTLKGFTIAVGVFGRDDSFDPQTDPVVRLEAGRLRRDLDSYYVAAGRNNAVRISIPKGSYVPRFERMEIAAATSIATSTTIDPNDAGAASARSLSQPPALAAHLTPRTIGIAAILLLSVLLGVMAGLLRDGKQRSASSGSTQGPALMVMPFDAFGDEDIAHSLANGLAQDLIGNLIRFPGFRLYVMPLGTGGTAAAGPRATDRDPDAAYVVRGSVRAEGEHVRVSAQLSNTTTGQVLWAGSYDRQLIPGALIRAQRDLAGEIATILGQPYGVVNRNLLQEKTPAVSSVQSYLCVQRAYIYRRSFSQSEFAPVRQCLEESVRRDPAFSEAWAMLGWLHLDHGRLGGLEPAPRQREYELAFQAASRAVTMEPDNTLALKALSSINHYMGHYEESERLARRAVERNPNDPDTLAQLGWRLAVRGRFDEGIPMLKQAIERTVNPPGWYYHLIAIDLYLQGRHAEALQVAERSATSGLGVSQALIAVAQGALGNREGAQKALAQMATFTTLARDPAAYFRLNGATEEIVDALMKGLNESKSLVDAR</sequence>
<protein>
    <submittedName>
        <fullName evidence="2">Uncharacterized protein</fullName>
    </submittedName>
</protein>
<dbReference type="KEGG" id="aare:D3093_32245"/>
<dbReference type="InterPro" id="IPR011990">
    <property type="entry name" value="TPR-like_helical_dom_sf"/>
</dbReference>
<dbReference type="AlphaFoldDB" id="A0A4D8PZB9"/>
<name>A0A4D8PZB9_9PROT</name>
<proteinExistence type="predicted"/>
<accession>A0A4D8PZB9</accession>
<keyword evidence="1" id="KW-1133">Transmembrane helix</keyword>
<evidence type="ECO:0000256" key="1">
    <source>
        <dbReference type="SAM" id="Phobius"/>
    </source>
</evidence>
<keyword evidence="2" id="KW-0614">Plasmid</keyword>
<dbReference type="EMBL" id="CP032325">
    <property type="protein sequence ID" value="QCN99909.1"/>
    <property type="molecule type" value="Genomic_DNA"/>
</dbReference>
<dbReference type="Proteomes" id="UP000298595">
    <property type="component" value="Plasmid p4"/>
</dbReference>
<dbReference type="PANTHER" id="PTHR12558:SF33">
    <property type="entry name" value="BLL7664 PROTEIN"/>
    <property type="match status" value="1"/>
</dbReference>
<keyword evidence="1" id="KW-0812">Transmembrane</keyword>
<gene>
    <name evidence="2" type="ORF">D3093_32245</name>
</gene>
<evidence type="ECO:0000313" key="2">
    <source>
        <dbReference type="EMBL" id="QCN99909.1"/>
    </source>
</evidence>
<feature type="transmembrane region" description="Helical" evidence="1">
    <location>
        <begin position="148"/>
        <end position="167"/>
    </location>
</feature>
<geneLocation type="plasmid" evidence="2 3">
    <name>p4</name>
</geneLocation>
<dbReference type="SUPFAM" id="SSF48452">
    <property type="entry name" value="TPR-like"/>
    <property type="match status" value="1"/>
</dbReference>
<evidence type="ECO:0000313" key="3">
    <source>
        <dbReference type="Proteomes" id="UP000298595"/>
    </source>
</evidence>
<organism evidence="2 3">
    <name type="scientific">Azospirillum argentinense</name>
    <dbReference type="NCBI Taxonomy" id="2970906"/>
    <lineage>
        <taxon>Bacteria</taxon>
        <taxon>Pseudomonadati</taxon>
        <taxon>Pseudomonadota</taxon>
        <taxon>Alphaproteobacteria</taxon>
        <taxon>Rhodospirillales</taxon>
        <taxon>Azospirillaceae</taxon>
        <taxon>Azospirillum</taxon>
    </lineage>
</organism>
<dbReference type="Gene3D" id="1.25.40.10">
    <property type="entry name" value="Tetratricopeptide repeat domain"/>
    <property type="match status" value="1"/>
</dbReference>
<keyword evidence="1" id="KW-0472">Membrane</keyword>